<dbReference type="Pfam" id="PF02635">
    <property type="entry name" value="DsrE"/>
    <property type="match status" value="1"/>
</dbReference>
<name>A0A0U3G789_9MICC</name>
<reference evidence="1 3" key="1">
    <citation type="submission" date="2015-11" db="EMBL/GenBank/DDBJ databases">
        <title>Complete Genome Sequence of Kocuria flava strain HO-9041.</title>
        <authorList>
            <person name="Zhou M."/>
            <person name="Dai J."/>
        </authorList>
    </citation>
    <scope>NUCLEOTIDE SEQUENCE [LARGE SCALE GENOMIC DNA]</scope>
    <source>
        <strain evidence="1 3">HO-9041</strain>
    </source>
</reference>
<accession>A0A0U3G789</accession>
<dbReference type="AlphaFoldDB" id="A0A0U3G789"/>
<organism evidence="1 3">
    <name type="scientific">Kocuria flava</name>
    <dbReference type="NCBI Taxonomy" id="446860"/>
    <lineage>
        <taxon>Bacteria</taxon>
        <taxon>Bacillati</taxon>
        <taxon>Actinomycetota</taxon>
        <taxon>Actinomycetes</taxon>
        <taxon>Micrococcales</taxon>
        <taxon>Micrococcaceae</taxon>
        <taxon>Kocuria</taxon>
    </lineage>
</organism>
<evidence type="ECO:0000313" key="4">
    <source>
        <dbReference type="Proteomes" id="UP000321155"/>
    </source>
</evidence>
<dbReference type="Proteomes" id="UP000321155">
    <property type="component" value="Unassembled WGS sequence"/>
</dbReference>
<dbReference type="KEGG" id="kfv:AS188_03725"/>
<dbReference type="InterPro" id="IPR027396">
    <property type="entry name" value="DsrEFH-like"/>
</dbReference>
<dbReference type="PANTHER" id="PTHR37691">
    <property type="entry name" value="BLR3518 PROTEIN"/>
    <property type="match status" value="1"/>
</dbReference>
<evidence type="ECO:0000313" key="3">
    <source>
        <dbReference type="Proteomes" id="UP000057181"/>
    </source>
</evidence>
<dbReference type="EMBL" id="BJZR01000012">
    <property type="protein sequence ID" value="GEO91429.1"/>
    <property type="molecule type" value="Genomic_DNA"/>
</dbReference>
<keyword evidence="4" id="KW-1185">Reference proteome</keyword>
<dbReference type="OrthoDB" id="5113984at2"/>
<proteinExistence type="predicted"/>
<dbReference type="InterPro" id="IPR003787">
    <property type="entry name" value="Sulphur_relay_DsrE/F-like"/>
</dbReference>
<dbReference type="PANTHER" id="PTHR37691:SF1">
    <property type="entry name" value="BLR3518 PROTEIN"/>
    <property type="match status" value="1"/>
</dbReference>
<evidence type="ECO:0000313" key="2">
    <source>
        <dbReference type="EMBL" id="GEO91429.1"/>
    </source>
</evidence>
<protein>
    <submittedName>
        <fullName evidence="1">Uncharacterized protein</fullName>
    </submittedName>
</protein>
<gene>
    <name evidence="1" type="ORF">AS188_03725</name>
    <name evidence="2" type="ORF">KFL01_07350</name>
</gene>
<dbReference type="Proteomes" id="UP000057181">
    <property type="component" value="Chromosome"/>
</dbReference>
<dbReference type="EMBL" id="CP013254">
    <property type="protein sequence ID" value="ALU39003.1"/>
    <property type="molecule type" value="Genomic_DNA"/>
</dbReference>
<dbReference type="RefSeq" id="WP_058857715.1">
    <property type="nucleotide sequence ID" value="NZ_BJZR01000012.1"/>
</dbReference>
<sequence length="111" mass="11669">MTHRALIHLNEAAPEKIRAVLQNTTNLLAALGPGTRVELVAHGPGIAVATEPPTEQLTALLDAGASLCVCRNTLTARGLSEADLHPQAEVVPSGVAHLVVRQAEGWAYLRP</sequence>
<evidence type="ECO:0000313" key="1">
    <source>
        <dbReference type="EMBL" id="ALU39003.1"/>
    </source>
</evidence>
<reference evidence="2 4" key="2">
    <citation type="submission" date="2019-07" db="EMBL/GenBank/DDBJ databases">
        <title>Whole genome shotgun sequence of Kocuria flava NBRC 107626.</title>
        <authorList>
            <person name="Hosoyama A."/>
            <person name="Uohara A."/>
            <person name="Ohji S."/>
            <person name="Ichikawa N."/>
        </authorList>
    </citation>
    <scope>NUCLEOTIDE SEQUENCE [LARGE SCALE GENOMIC DNA]</scope>
    <source>
        <strain evidence="2 4">NBRC 107626</strain>
    </source>
</reference>
<dbReference type="SUPFAM" id="SSF75169">
    <property type="entry name" value="DsrEFH-like"/>
    <property type="match status" value="1"/>
</dbReference>
<dbReference type="STRING" id="446860.AS188_03725"/>
<dbReference type="Gene3D" id="3.40.1260.10">
    <property type="entry name" value="DsrEFH-like"/>
    <property type="match status" value="1"/>
</dbReference>